<dbReference type="InterPro" id="IPR038499">
    <property type="entry name" value="BRO1_sf"/>
</dbReference>
<proteinExistence type="predicted"/>
<evidence type="ECO:0000256" key="4">
    <source>
        <dbReference type="ARBA" id="ARBA00022753"/>
    </source>
</evidence>
<evidence type="ECO:0000259" key="6">
    <source>
        <dbReference type="PROSITE" id="PS51180"/>
    </source>
</evidence>
<dbReference type="Proteomes" id="UP000568556">
    <property type="component" value="Unassembled WGS sequence"/>
</dbReference>
<dbReference type="Pfam" id="PF13949">
    <property type="entry name" value="ALIX_LYPXL_bnd"/>
    <property type="match status" value="1"/>
</dbReference>
<feature type="compositionally biased region" description="Pro residues" evidence="5">
    <location>
        <begin position="385"/>
        <end position="394"/>
    </location>
</feature>
<protein>
    <submittedName>
        <fullName evidence="7">PTN23 phosphatase</fullName>
    </submittedName>
</protein>
<keyword evidence="3" id="KW-0963">Cytoplasm</keyword>
<evidence type="ECO:0000256" key="2">
    <source>
        <dbReference type="ARBA" id="ARBA00004496"/>
    </source>
</evidence>
<dbReference type="PANTHER" id="PTHR23030">
    <property type="entry name" value="PCD6 INTERACTING PROTEIN-RELATED"/>
    <property type="match status" value="1"/>
</dbReference>
<sequence>TEIFSGKTVTHEDIKYEQACILYNLEGCTHLTCLLLSSQGMKVSCTHFQCAAGAFTYLRDHFPHSYSVDMSHQILSLNINLMLGQAQECLLEKSMLDNRKSFLVARISAQVVDYYKEACRALENSETASLLGKIQKDWKKLVQMKIYYFAAVAHLHMGKQAEEQQKFGERVIYFQSALDKLNEAIKLAKVWPFWDSVTAICSVSPLISRYNSAKKDNDFIYHEAVPALDTLQSVKGAPLVKALPVNPTDPAVTGPDIFAKLVPMAAHEASSLYSEEKAKLLRDVMAKIEAKNEVLDQFMDSMQLDPETVDNLEMYNHIPPILMEKCAALSVRPDTVKNLVQSMQVLSGVFTDVEASLKEIRDLLEEDEAQERKLQELLGKVPPSQGSPPSPSPSPGLAEVSKECSKYLEVHEKASFTNTELHKAMNLHIGNLRLLSGPLEQVRAALPAPALTEGE</sequence>
<evidence type="ECO:0000256" key="5">
    <source>
        <dbReference type="SAM" id="MobiDB-lite"/>
    </source>
</evidence>
<dbReference type="Gene3D" id="1.25.40.280">
    <property type="entry name" value="alix/aip1 like domains"/>
    <property type="match status" value="1"/>
</dbReference>
<dbReference type="Gene3D" id="1.20.140.50">
    <property type="entry name" value="alix/aip1 like domains"/>
    <property type="match status" value="1"/>
</dbReference>
<evidence type="ECO:0000256" key="1">
    <source>
        <dbReference type="ARBA" id="ARBA00004177"/>
    </source>
</evidence>
<comment type="caution">
    <text evidence="7">The sequence shown here is derived from an EMBL/GenBank/DDBJ whole genome shotgun (WGS) entry which is preliminary data.</text>
</comment>
<feature type="non-terminal residue" evidence="7">
    <location>
        <position position="455"/>
    </location>
</feature>
<dbReference type="InterPro" id="IPR025304">
    <property type="entry name" value="ALIX_V_dom"/>
</dbReference>
<dbReference type="SMART" id="SM01041">
    <property type="entry name" value="BRO1"/>
    <property type="match status" value="1"/>
</dbReference>
<name>A0A7L0UP08_CHOAC</name>
<evidence type="ECO:0000313" key="7">
    <source>
        <dbReference type="EMBL" id="NXL68816.1"/>
    </source>
</evidence>
<dbReference type="EMBL" id="VXAQ01004612">
    <property type="protein sequence ID" value="NXL68816.1"/>
    <property type="molecule type" value="Genomic_DNA"/>
</dbReference>
<feature type="domain" description="BRO1" evidence="6">
    <location>
        <begin position="1"/>
        <end position="295"/>
    </location>
</feature>
<accession>A0A7L0UP08</accession>
<feature type="region of interest" description="Disordered" evidence="5">
    <location>
        <begin position="379"/>
        <end position="399"/>
    </location>
</feature>
<comment type="subcellular location">
    <subcellularLocation>
        <location evidence="2">Cytoplasm</location>
    </subcellularLocation>
    <subcellularLocation>
        <location evidence="1">Endosome</location>
    </subcellularLocation>
</comment>
<dbReference type="GO" id="GO:0045022">
    <property type="term" value="P:early endosome to late endosome transport"/>
    <property type="evidence" value="ECO:0007669"/>
    <property type="project" value="TreeGrafter"/>
</dbReference>
<reference evidence="7 8" key="1">
    <citation type="submission" date="2019-09" db="EMBL/GenBank/DDBJ databases">
        <title>Bird 10,000 Genomes (B10K) Project - Family phase.</title>
        <authorList>
            <person name="Zhang G."/>
        </authorList>
    </citation>
    <scope>NUCLEOTIDE SEQUENCE [LARGE SCALE GENOMIC DNA]</scope>
    <source>
        <strain evidence="7">B10K-DU-008-62</strain>
        <tissue evidence="7">Mixed tissue sample</tissue>
    </source>
</reference>
<dbReference type="PANTHER" id="PTHR23030:SF30">
    <property type="entry name" value="TYROSINE-PROTEIN PHOSPHATASE NON-RECEPTOR TYPE 23"/>
    <property type="match status" value="1"/>
</dbReference>
<dbReference type="GO" id="GO:0005768">
    <property type="term" value="C:endosome"/>
    <property type="evidence" value="ECO:0007669"/>
    <property type="project" value="UniProtKB-SubCell"/>
</dbReference>
<keyword evidence="8" id="KW-1185">Reference proteome</keyword>
<dbReference type="GO" id="GO:0032456">
    <property type="term" value="P:endocytic recycling"/>
    <property type="evidence" value="ECO:0007669"/>
    <property type="project" value="TreeGrafter"/>
</dbReference>
<dbReference type="GO" id="GO:0043328">
    <property type="term" value="P:protein transport to vacuole involved in ubiquitin-dependent protein catabolic process via the multivesicular body sorting pathway"/>
    <property type="evidence" value="ECO:0007669"/>
    <property type="project" value="TreeGrafter"/>
</dbReference>
<dbReference type="OrthoDB" id="10266451at2759"/>
<dbReference type="AlphaFoldDB" id="A0A7L0UP08"/>
<feature type="non-terminal residue" evidence="7">
    <location>
        <position position="1"/>
    </location>
</feature>
<evidence type="ECO:0000256" key="3">
    <source>
        <dbReference type="ARBA" id="ARBA00022490"/>
    </source>
</evidence>
<dbReference type="Pfam" id="PF03097">
    <property type="entry name" value="BRO1"/>
    <property type="match status" value="1"/>
</dbReference>
<organism evidence="7 8">
    <name type="scientific">Chordeiles acutipennis</name>
    <name type="common">Lesser nighthawk</name>
    <name type="synonym">Caprimulgus acutipennis</name>
    <dbReference type="NCBI Taxonomy" id="118183"/>
    <lineage>
        <taxon>Eukaryota</taxon>
        <taxon>Metazoa</taxon>
        <taxon>Chordata</taxon>
        <taxon>Craniata</taxon>
        <taxon>Vertebrata</taxon>
        <taxon>Euteleostomi</taxon>
        <taxon>Archelosauria</taxon>
        <taxon>Archosauria</taxon>
        <taxon>Dinosauria</taxon>
        <taxon>Saurischia</taxon>
        <taxon>Theropoda</taxon>
        <taxon>Coelurosauria</taxon>
        <taxon>Aves</taxon>
        <taxon>Neognathae</taxon>
        <taxon>Neoaves</taxon>
        <taxon>Strisores</taxon>
        <taxon>Caprimulgiformes</taxon>
        <taxon>Caprimulgidae</taxon>
        <taxon>Chordeilinae</taxon>
        <taxon>Chordeiles</taxon>
    </lineage>
</organism>
<dbReference type="PROSITE" id="PS51180">
    <property type="entry name" value="BRO1"/>
    <property type="match status" value="1"/>
</dbReference>
<evidence type="ECO:0000313" key="8">
    <source>
        <dbReference type="Proteomes" id="UP000568556"/>
    </source>
</evidence>
<gene>
    <name evidence="7" type="primary">Ptpn23</name>
    <name evidence="7" type="ORF">CHOACU_R07442</name>
</gene>
<dbReference type="InterPro" id="IPR004328">
    <property type="entry name" value="BRO1_dom"/>
</dbReference>
<keyword evidence="4" id="KW-0967">Endosome</keyword>